<evidence type="ECO:0000256" key="1">
    <source>
        <dbReference type="ARBA" id="ARBA00002056"/>
    </source>
</evidence>
<dbReference type="Proteomes" id="UP000094769">
    <property type="component" value="Unassembled WGS sequence"/>
</dbReference>
<proteinExistence type="inferred from homology"/>
<dbReference type="OrthoDB" id="9801642at2"/>
<comment type="caution">
    <text evidence="12">The sequence shown here is derived from an EMBL/GenBank/DDBJ whole genome shotgun (WGS) entry which is preliminary data.</text>
</comment>
<evidence type="ECO:0000256" key="10">
    <source>
        <dbReference type="ARBA" id="ARBA00048975"/>
    </source>
</evidence>
<comment type="function">
    <text evidence="1 11">Condensation of UDP-2,3-diacylglucosamine and 2,3-diacylglucosamine-1-phosphate to form lipid A disaccharide, a precursor of lipid A, a phosphorylated glycolipid that anchors the lipopolysaccharide to the outer membrane of the cell.</text>
</comment>
<dbReference type="GO" id="GO:0009245">
    <property type="term" value="P:lipid A biosynthetic process"/>
    <property type="evidence" value="ECO:0007669"/>
    <property type="project" value="UniProtKB-UniRule"/>
</dbReference>
<evidence type="ECO:0000313" key="12">
    <source>
        <dbReference type="EMBL" id="ODJ87710.1"/>
    </source>
</evidence>
<dbReference type="AlphaFoldDB" id="A0A7Z0VLT6"/>
<evidence type="ECO:0000256" key="6">
    <source>
        <dbReference type="ARBA" id="ARBA00022556"/>
    </source>
</evidence>
<dbReference type="InterPro" id="IPR003835">
    <property type="entry name" value="Glyco_trans_19"/>
</dbReference>
<evidence type="ECO:0000256" key="8">
    <source>
        <dbReference type="ARBA" id="ARBA00022679"/>
    </source>
</evidence>
<dbReference type="SUPFAM" id="SSF53756">
    <property type="entry name" value="UDP-Glycosyltransferase/glycogen phosphorylase"/>
    <property type="match status" value="1"/>
</dbReference>
<dbReference type="GO" id="GO:0005543">
    <property type="term" value="F:phospholipid binding"/>
    <property type="evidence" value="ECO:0007669"/>
    <property type="project" value="TreeGrafter"/>
</dbReference>
<dbReference type="PANTHER" id="PTHR30372">
    <property type="entry name" value="LIPID-A-DISACCHARIDE SYNTHASE"/>
    <property type="match status" value="1"/>
</dbReference>
<evidence type="ECO:0000256" key="9">
    <source>
        <dbReference type="ARBA" id="ARBA00023098"/>
    </source>
</evidence>
<keyword evidence="7 11" id="KW-0328">Glycosyltransferase</keyword>
<dbReference type="GO" id="GO:0016020">
    <property type="term" value="C:membrane"/>
    <property type="evidence" value="ECO:0007669"/>
    <property type="project" value="GOC"/>
</dbReference>
<comment type="catalytic activity">
    <reaction evidence="10 11">
        <text>a lipid X + a UDP-2-N,3-O-bis[(3R)-3-hydroxyacyl]-alpha-D-glucosamine = a lipid A disaccharide + UDP + H(+)</text>
        <dbReference type="Rhea" id="RHEA:67828"/>
        <dbReference type="ChEBI" id="CHEBI:15378"/>
        <dbReference type="ChEBI" id="CHEBI:58223"/>
        <dbReference type="ChEBI" id="CHEBI:137748"/>
        <dbReference type="ChEBI" id="CHEBI:176338"/>
        <dbReference type="ChEBI" id="CHEBI:176343"/>
        <dbReference type="EC" id="2.4.1.182"/>
    </reaction>
</comment>
<reference evidence="12 13" key="1">
    <citation type="submission" date="2016-06" db="EMBL/GenBank/DDBJ databases">
        <title>Genome sequence of endosymbiont of Candidatus Endolucinida thiodiazotropha.</title>
        <authorList>
            <person name="Poehlein A."/>
            <person name="Koenig S."/>
            <person name="Heiden S.E."/>
            <person name="Thuermer A."/>
            <person name="Voget S."/>
            <person name="Daniel R."/>
            <person name="Markert S."/>
            <person name="Gros O."/>
            <person name="Schweder T."/>
        </authorList>
    </citation>
    <scope>NUCLEOTIDE SEQUENCE [LARGE SCALE GENOMIC DNA]</scope>
    <source>
        <strain evidence="12 13">COS</strain>
    </source>
</reference>
<evidence type="ECO:0000256" key="2">
    <source>
        <dbReference type="ARBA" id="ARBA00007868"/>
    </source>
</evidence>
<dbReference type="GO" id="GO:0008915">
    <property type="term" value="F:lipid-A-disaccharide synthase activity"/>
    <property type="evidence" value="ECO:0007669"/>
    <property type="project" value="UniProtKB-UniRule"/>
</dbReference>
<evidence type="ECO:0000256" key="11">
    <source>
        <dbReference type="HAMAP-Rule" id="MF_00392"/>
    </source>
</evidence>
<keyword evidence="6 11" id="KW-0441">Lipid A biosynthesis</keyword>
<evidence type="ECO:0000313" key="13">
    <source>
        <dbReference type="Proteomes" id="UP000094769"/>
    </source>
</evidence>
<organism evidence="12 13">
    <name type="scientific">Candidatus Thiodiazotropha endolucinida</name>
    <dbReference type="NCBI Taxonomy" id="1655433"/>
    <lineage>
        <taxon>Bacteria</taxon>
        <taxon>Pseudomonadati</taxon>
        <taxon>Pseudomonadota</taxon>
        <taxon>Gammaproteobacteria</taxon>
        <taxon>Chromatiales</taxon>
        <taxon>Sedimenticolaceae</taxon>
        <taxon>Candidatus Thiodiazotropha</taxon>
    </lineage>
</organism>
<comment type="pathway">
    <text evidence="11">Bacterial outer membrane biogenesis; LPS lipid A biosynthesis.</text>
</comment>
<dbReference type="HAMAP" id="MF_00392">
    <property type="entry name" value="LpxB"/>
    <property type="match status" value="1"/>
</dbReference>
<name>A0A7Z0VLT6_9GAMM</name>
<dbReference type="NCBIfam" id="TIGR00215">
    <property type="entry name" value="lpxB"/>
    <property type="match status" value="1"/>
</dbReference>
<dbReference type="RefSeq" id="WP_069124723.1">
    <property type="nucleotide sequence ID" value="NZ_MARB01000010.1"/>
</dbReference>
<accession>A0A7Z0VLT6</accession>
<keyword evidence="13" id="KW-1185">Reference proteome</keyword>
<keyword evidence="5 11" id="KW-0444">Lipid biosynthesis</keyword>
<gene>
    <name evidence="11 12" type="primary">lpxB</name>
    <name evidence="12" type="ORF">CODIS_21270</name>
</gene>
<keyword evidence="9 11" id="KW-0443">Lipid metabolism</keyword>
<keyword evidence="8 11" id="KW-0808">Transferase</keyword>
<dbReference type="EC" id="2.4.1.182" evidence="3 11"/>
<evidence type="ECO:0000256" key="5">
    <source>
        <dbReference type="ARBA" id="ARBA00022516"/>
    </source>
</evidence>
<evidence type="ECO:0000256" key="4">
    <source>
        <dbReference type="ARBA" id="ARBA00020902"/>
    </source>
</evidence>
<sequence length="394" mass="43460">MSLSPSMQNTQQQRPLKIGILANEVSGDQLAAALIDALRAQRADIEFEGMTGPLMEAAGCRSLAKMDPVMGFAEVIGHLPGLLRSRRKLVAHFLDDPPDLVLGVDAPDFNLALEAQLKAAGIPTAHFVSPTVWAWRQGRVKKLQKAVDLMLCIFDFEVDFLLRHHVPAVYVGHPLADQIPLQPADPGVIRDELGLDREKPVVALLPGSRMSEVSRLARLFLQTALWLQQHKPDLQFIAPMVDQKVKQLFQEQIESTAPELPMMLLNGRPREAIRSADVVLTASGTATLETMLLKRPMVVAYRLSPLTAGLIRRFNLLKTPHVALANLLADKPYAPEFIQEACKPDAMGRALLDFLENPIKCGQITKAYTEAHKKLRQNAAHTAANAVLEMLEDS</sequence>
<evidence type="ECO:0000256" key="3">
    <source>
        <dbReference type="ARBA" id="ARBA00012687"/>
    </source>
</evidence>
<comment type="similarity">
    <text evidence="2 11">Belongs to the LpxB family.</text>
</comment>
<dbReference type="EMBL" id="MARB01000010">
    <property type="protein sequence ID" value="ODJ87710.1"/>
    <property type="molecule type" value="Genomic_DNA"/>
</dbReference>
<dbReference type="UniPathway" id="UPA00973"/>
<dbReference type="PANTHER" id="PTHR30372:SF4">
    <property type="entry name" value="LIPID-A-DISACCHARIDE SYNTHASE, MITOCHONDRIAL-RELATED"/>
    <property type="match status" value="1"/>
</dbReference>
<dbReference type="Pfam" id="PF02684">
    <property type="entry name" value="LpxB"/>
    <property type="match status" value="1"/>
</dbReference>
<evidence type="ECO:0000256" key="7">
    <source>
        <dbReference type="ARBA" id="ARBA00022676"/>
    </source>
</evidence>
<protein>
    <recommendedName>
        <fullName evidence="4 11">Lipid-A-disaccharide synthase</fullName>
        <ecNumber evidence="3 11">2.4.1.182</ecNumber>
    </recommendedName>
</protein>